<dbReference type="InterPro" id="IPR025714">
    <property type="entry name" value="Methyltranfer_dom"/>
</dbReference>
<dbReference type="WBParaSite" id="ACRNAN_scaffold3586.g27428.t1">
    <property type="protein sequence ID" value="ACRNAN_scaffold3586.g27428.t1"/>
    <property type="gene ID" value="ACRNAN_scaffold3586.g27428"/>
</dbReference>
<dbReference type="InterPro" id="IPR029063">
    <property type="entry name" value="SAM-dependent_MTases_sf"/>
</dbReference>
<keyword evidence="2" id="KW-1185">Reference proteome</keyword>
<accession>A0A914DRN6</accession>
<proteinExistence type="predicted"/>
<dbReference type="AlphaFoldDB" id="A0A914DRN6"/>
<protein>
    <submittedName>
        <fullName evidence="3">Methyltransferase domain-containing protein</fullName>
    </submittedName>
</protein>
<evidence type="ECO:0000313" key="2">
    <source>
        <dbReference type="Proteomes" id="UP000887540"/>
    </source>
</evidence>
<dbReference type="PANTHER" id="PTHR12496:SF2">
    <property type="entry name" value="METHYLTRANSFERASE-LIKE PROTEIN 25B"/>
    <property type="match status" value="1"/>
</dbReference>
<evidence type="ECO:0000313" key="3">
    <source>
        <dbReference type="WBParaSite" id="ACRNAN_scaffold3586.g27428.t1"/>
    </source>
</evidence>
<dbReference type="Pfam" id="PF13679">
    <property type="entry name" value="Methyltransf_32"/>
    <property type="match status" value="1"/>
</dbReference>
<dbReference type="SUPFAM" id="SSF53335">
    <property type="entry name" value="S-adenosyl-L-methionine-dependent methyltransferases"/>
    <property type="match status" value="1"/>
</dbReference>
<evidence type="ECO:0000259" key="1">
    <source>
        <dbReference type="Pfam" id="PF13679"/>
    </source>
</evidence>
<feature type="domain" description="Methyltransferase" evidence="1">
    <location>
        <begin position="88"/>
        <end position="245"/>
    </location>
</feature>
<organism evidence="2 3">
    <name type="scientific">Acrobeloides nanus</name>
    <dbReference type="NCBI Taxonomy" id="290746"/>
    <lineage>
        <taxon>Eukaryota</taxon>
        <taxon>Metazoa</taxon>
        <taxon>Ecdysozoa</taxon>
        <taxon>Nematoda</taxon>
        <taxon>Chromadorea</taxon>
        <taxon>Rhabditida</taxon>
        <taxon>Tylenchina</taxon>
        <taxon>Cephalobomorpha</taxon>
        <taxon>Cephaloboidea</taxon>
        <taxon>Cephalobidae</taxon>
        <taxon>Acrobeloides</taxon>
    </lineage>
</organism>
<dbReference type="Proteomes" id="UP000887540">
    <property type="component" value="Unplaced"/>
</dbReference>
<reference evidence="3" key="1">
    <citation type="submission" date="2022-11" db="UniProtKB">
        <authorList>
            <consortium name="WormBaseParasite"/>
        </authorList>
    </citation>
    <scope>IDENTIFICATION</scope>
</reference>
<name>A0A914DRN6_9BILA</name>
<dbReference type="PANTHER" id="PTHR12496">
    <property type="entry name" value="CGI-41 METHYLTRANSFERASE"/>
    <property type="match status" value="1"/>
</dbReference>
<sequence>MKFILCAPCEYDSIDPNLLCKIRRIPVPLSFLALKKCILSLSAHSFANVTCPKDFSKYIQFKGIAPELKFTSLQEILPSALRLKIKEKKSHEISRLYDFIRLLVGYIGASYKVDEIVDIGAGLGHLSRILSLLFNFKVTTIEGNEQLVNRSNKIDFTTEVSLNHKARNHEKNDVMNNFPTEWQKPERKAAFIQHENEILQSTGSKQLLVGLHTCGDFAAIILRHFISNPEAKILINLGCCYHKLNGGLDKLYRNVYDDVQAPTSHHGFPLSRKFRHFKLSYAARELACFGREQFLKRLDDSISQEAFFVNCYRAILEWIILGCPSSLNSPQNFDPILRHQGLRGVRGAERLTFWEYAEETLKEKPALRKRFNDMGL</sequence>
<dbReference type="InterPro" id="IPR052220">
    <property type="entry name" value="METTL25"/>
</dbReference>